<evidence type="ECO:0008006" key="3">
    <source>
        <dbReference type="Google" id="ProtNLM"/>
    </source>
</evidence>
<organism evidence="1 2">
    <name type="scientific">Alkalilimnicola ehrlichii</name>
    <dbReference type="NCBI Taxonomy" id="351052"/>
    <lineage>
        <taxon>Bacteria</taxon>
        <taxon>Pseudomonadati</taxon>
        <taxon>Pseudomonadota</taxon>
        <taxon>Gammaproteobacteria</taxon>
        <taxon>Chromatiales</taxon>
        <taxon>Ectothiorhodospiraceae</taxon>
        <taxon>Alkalilimnicola</taxon>
    </lineage>
</organism>
<keyword evidence="2" id="KW-1185">Reference proteome</keyword>
<gene>
    <name evidence="1" type="ORF">CAL65_20550</name>
</gene>
<dbReference type="Proteomes" id="UP000256763">
    <property type="component" value="Unassembled WGS sequence"/>
</dbReference>
<evidence type="ECO:0000313" key="1">
    <source>
        <dbReference type="EMBL" id="RFA32124.1"/>
    </source>
</evidence>
<reference evidence="2" key="1">
    <citation type="submission" date="2017-05" db="EMBL/GenBank/DDBJ databases">
        <authorList>
            <person name="Sharma S."/>
            <person name="Sidhu C."/>
            <person name="Pinnaka A.K."/>
        </authorList>
    </citation>
    <scope>NUCLEOTIDE SEQUENCE [LARGE SCALE GENOMIC DNA]</scope>
    <source>
        <strain evidence="2">AK93</strain>
    </source>
</reference>
<evidence type="ECO:0000313" key="2">
    <source>
        <dbReference type="Proteomes" id="UP000256763"/>
    </source>
</evidence>
<dbReference type="EMBL" id="NFZW01000034">
    <property type="protein sequence ID" value="RFA32124.1"/>
    <property type="molecule type" value="Genomic_DNA"/>
</dbReference>
<protein>
    <recommendedName>
        <fullName evidence="3">Lipoprotein</fullName>
    </recommendedName>
</protein>
<name>A0A3E0WGV4_9GAMM</name>
<dbReference type="AlphaFoldDB" id="A0A3E0WGV4"/>
<proteinExistence type="predicted"/>
<sequence>MLRMGIVRGERQVRNDKDLVVLEAPMQTTRFALMGLLVLLLSGCAHLGQQQGNEEVAERFNQAPRLPPLI</sequence>
<accession>A0A3E0WGV4</accession>
<comment type="caution">
    <text evidence="1">The sequence shown here is derived from an EMBL/GenBank/DDBJ whole genome shotgun (WGS) entry which is preliminary data.</text>
</comment>